<sequence>MTPASHCHIAVFDQAIVALDMQRSRYFLYDEACAKAFADHYLDFKPIDAPHALKPLISDRIVVAASPASVPKRIADYRGWAFDAFDSGIWASRTLGERSAAGFEWLPFWRIVRGAVSLKMRGFRALSALDRLARLDAGAEQRARTDGGPSRTAERYLRASIWSPFRITCLQMSFALATHLRRENVPAQLVIGVRPMPFVAHAWVEIDGRVCGDEPELKKSYGEIYRTPRHDERAGPFGLAA</sequence>
<dbReference type="RefSeq" id="WP_009905509.1">
    <property type="nucleotide sequence ID" value="NZ_CP008914.2"/>
</dbReference>
<name>A0AAW9CXQ5_BURTH</name>
<dbReference type="InterPro" id="IPR032708">
    <property type="entry name" value="McjB_C"/>
</dbReference>
<dbReference type="KEGG" id="btha:DR62_2798"/>
<accession>A0AAW9CXQ5</accession>
<comment type="caution">
    <text evidence="2">The sequence shown here is derived from an EMBL/GenBank/DDBJ whole genome shotgun (WGS) entry which is preliminary data.</text>
</comment>
<organism evidence="2 3">
    <name type="scientific">Burkholderia thailandensis</name>
    <dbReference type="NCBI Taxonomy" id="57975"/>
    <lineage>
        <taxon>Bacteria</taxon>
        <taxon>Pseudomonadati</taxon>
        <taxon>Pseudomonadota</taxon>
        <taxon>Betaproteobacteria</taxon>
        <taxon>Burkholderiales</taxon>
        <taxon>Burkholderiaceae</taxon>
        <taxon>Burkholderia</taxon>
        <taxon>pseudomallei group</taxon>
    </lineage>
</organism>
<dbReference type="Pfam" id="PF13471">
    <property type="entry name" value="Transglut_core3"/>
    <property type="match status" value="1"/>
</dbReference>
<dbReference type="EMBL" id="QXCT01000002">
    <property type="protein sequence ID" value="MDW9255410.1"/>
    <property type="molecule type" value="Genomic_DNA"/>
</dbReference>
<feature type="domain" description="Microcin J25-processing protein McjB C-terminal" evidence="1">
    <location>
        <begin position="115"/>
        <end position="225"/>
    </location>
</feature>
<dbReference type="InterPro" id="IPR053521">
    <property type="entry name" value="McjB-like"/>
</dbReference>
<dbReference type="NCBIfam" id="NF033537">
    <property type="entry name" value="lasso_biosyn_B2"/>
    <property type="match status" value="1"/>
</dbReference>
<dbReference type="AlphaFoldDB" id="A0AAW9CXQ5"/>
<evidence type="ECO:0000259" key="1">
    <source>
        <dbReference type="Pfam" id="PF13471"/>
    </source>
</evidence>
<protein>
    <submittedName>
        <fullName evidence="2">Transglutaminase-like superfamily protein</fullName>
    </submittedName>
</protein>
<gene>
    <name evidence="2" type="ORF">C7S16_0576</name>
</gene>
<dbReference type="Proteomes" id="UP001272137">
    <property type="component" value="Unassembled WGS sequence"/>
</dbReference>
<reference evidence="2" key="1">
    <citation type="submission" date="2018-08" db="EMBL/GenBank/DDBJ databases">
        <title>Identification of Burkholderia cepacia strains that express a Burkholderia pseudomallei-like capsular polysaccharide.</title>
        <authorList>
            <person name="Burtnick M.N."/>
            <person name="Vongsouvath M."/>
            <person name="Newton P."/>
            <person name="Wuthiekanun V."/>
            <person name="Limmathurotsakul D."/>
            <person name="Brett P.J."/>
            <person name="Chantratita N."/>
            <person name="Dance D.A."/>
        </authorList>
    </citation>
    <scope>NUCLEOTIDE SEQUENCE</scope>
    <source>
        <strain evidence="2">SBXCC001</strain>
    </source>
</reference>
<evidence type="ECO:0000313" key="2">
    <source>
        <dbReference type="EMBL" id="MDW9255410.1"/>
    </source>
</evidence>
<proteinExistence type="predicted"/>
<evidence type="ECO:0000313" key="3">
    <source>
        <dbReference type="Proteomes" id="UP001272137"/>
    </source>
</evidence>